<dbReference type="Pfam" id="PF00884">
    <property type="entry name" value="Sulfatase"/>
    <property type="match status" value="1"/>
</dbReference>
<evidence type="ECO:0000256" key="1">
    <source>
        <dbReference type="ARBA" id="ARBA00008779"/>
    </source>
</evidence>
<dbReference type="PANTHER" id="PTHR42693:SF33">
    <property type="entry name" value="ARYLSULFATASE"/>
    <property type="match status" value="1"/>
</dbReference>
<evidence type="ECO:0000256" key="2">
    <source>
        <dbReference type="SAM" id="Phobius"/>
    </source>
</evidence>
<name>A0A1B1ANL7_9PROT</name>
<dbReference type="KEGG" id="cbot:ATE48_17245"/>
<dbReference type="InterPro" id="IPR050738">
    <property type="entry name" value="Sulfatase"/>
</dbReference>
<keyword evidence="2" id="KW-0812">Transmembrane</keyword>
<proteinExistence type="inferred from homology"/>
<dbReference type="InParanoid" id="A0A1B1ANL7"/>
<organism evidence="4 5">
    <name type="scientific">Candidatus Viadribacter manganicus</name>
    <dbReference type="NCBI Taxonomy" id="1759059"/>
    <lineage>
        <taxon>Bacteria</taxon>
        <taxon>Pseudomonadati</taxon>
        <taxon>Pseudomonadota</taxon>
        <taxon>Alphaproteobacteria</taxon>
        <taxon>Hyphomonadales</taxon>
        <taxon>Hyphomonadaceae</taxon>
        <taxon>Candidatus Viadribacter</taxon>
    </lineage>
</organism>
<comment type="similarity">
    <text evidence="1">Belongs to the sulfatase family.</text>
</comment>
<dbReference type="Proteomes" id="UP000092498">
    <property type="component" value="Chromosome"/>
</dbReference>
<dbReference type="CDD" id="cd16025">
    <property type="entry name" value="PAS_like"/>
    <property type="match status" value="1"/>
</dbReference>
<protein>
    <submittedName>
        <fullName evidence="4">Arylsulfatase</fullName>
    </submittedName>
</protein>
<gene>
    <name evidence="4" type="ORF">ATE48_17245</name>
</gene>
<evidence type="ECO:0000313" key="5">
    <source>
        <dbReference type="Proteomes" id="UP000092498"/>
    </source>
</evidence>
<dbReference type="Gene3D" id="3.40.720.10">
    <property type="entry name" value="Alkaline Phosphatase, subunit A"/>
    <property type="match status" value="1"/>
</dbReference>
<dbReference type="Gene3D" id="3.30.1120.10">
    <property type="match status" value="1"/>
</dbReference>
<evidence type="ECO:0000259" key="3">
    <source>
        <dbReference type="Pfam" id="PF00884"/>
    </source>
</evidence>
<sequence length="556" mass="61547">MVVIIADDAGFTDFGAYGGEAHTPNIDALAQRGAQFSRYYSSPLCSPSRAMLLSGMDNHRTGHATIIEVLAPEMRGRPGYTMRLEPGVVTIAERLRQSGYRTYATGKWHLGHGEGDLPNAHGFDRSFVLDASGADNWEERAYMPYYQTADWFEDGERAHLPENFYSSQFIVDRMIRYLDADSARANEPFFAYLAFQAVHIPVQAPREITAHYRGAYEGGWEQLRANRWRRAQELGLLPTGAAIDAPHPSLRPWASISGDEQALYARSMEVHAGMLEAMDQSIGRFISYLQSRGLAENTIFVVTSDNGPEPSNPIADPDFRRWMSLTGYTRRMEDLGERGSFVMIGPEWANATATGSLYKFTSGEGGLHVPLIIAGPNVIQQRIDARAFVTDIAPTLLERAGAPLNAPAMDGFSMSALLAGETPHGREPLIPLGVEVSGHSALYRGDFKLVRTPPPLGDSSWRLYNITQDPGETTDLAAQMPELLASMLADYQAYAERNGVLELPPGYDPQAQVAHNTRMKIYQHYWYIFAGIGLVGLLLIGGVIWLVMRLFKKRPA</sequence>
<dbReference type="AlphaFoldDB" id="A0A1B1ANL7"/>
<dbReference type="GO" id="GO:0004065">
    <property type="term" value="F:arylsulfatase activity"/>
    <property type="evidence" value="ECO:0007669"/>
    <property type="project" value="TreeGrafter"/>
</dbReference>
<dbReference type="EMBL" id="CP013244">
    <property type="protein sequence ID" value="ANP48136.1"/>
    <property type="molecule type" value="Genomic_DNA"/>
</dbReference>
<dbReference type="InterPro" id="IPR017850">
    <property type="entry name" value="Alkaline_phosphatase_core_sf"/>
</dbReference>
<dbReference type="SUPFAM" id="SSF53649">
    <property type="entry name" value="Alkaline phosphatase-like"/>
    <property type="match status" value="1"/>
</dbReference>
<reference evidence="4 5" key="1">
    <citation type="submission" date="2015-11" db="EMBL/GenBank/DDBJ databases">
        <title>Whole-Genome Sequence of Candidatus Oderbacter manganicum from the National Park Lower Oder Valley, Germany.</title>
        <authorList>
            <person name="Braun B."/>
            <person name="Liere K."/>
            <person name="Szewzyk U."/>
        </authorList>
    </citation>
    <scope>NUCLEOTIDE SEQUENCE [LARGE SCALE GENOMIC DNA]</scope>
    <source>
        <strain evidence="4 5">OTSz_A_272</strain>
    </source>
</reference>
<dbReference type="PANTHER" id="PTHR42693">
    <property type="entry name" value="ARYLSULFATASE FAMILY MEMBER"/>
    <property type="match status" value="1"/>
</dbReference>
<keyword evidence="2" id="KW-0472">Membrane</keyword>
<keyword evidence="5" id="KW-1185">Reference proteome</keyword>
<keyword evidence="2" id="KW-1133">Transmembrane helix</keyword>
<evidence type="ECO:0000313" key="4">
    <source>
        <dbReference type="EMBL" id="ANP48136.1"/>
    </source>
</evidence>
<dbReference type="STRING" id="1759059.ATE48_17245"/>
<feature type="transmembrane region" description="Helical" evidence="2">
    <location>
        <begin position="525"/>
        <end position="548"/>
    </location>
</feature>
<accession>A0A1B1ANL7</accession>
<dbReference type="InterPro" id="IPR000917">
    <property type="entry name" value="Sulfatase_N"/>
</dbReference>
<feature type="domain" description="Sulfatase N-terminal" evidence="3">
    <location>
        <begin position="2"/>
        <end position="401"/>
    </location>
</feature>